<dbReference type="EMBL" id="CP146606">
    <property type="protein sequence ID" value="WYK17139.1"/>
    <property type="molecule type" value="Genomic_DNA"/>
</dbReference>
<dbReference type="Proteomes" id="UP001281305">
    <property type="component" value="Chromosome"/>
</dbReference>
<sequence length="77" mass="8721">MTKIENDDQLHRFIDGECSPSEELEILRAEHDDDVLAKRIRKLRGQKAELRAAMELELAGELPLNLVEATKSPPPKT</sequence>
<organism evidence="1 2">
    <name type="scientific">Roseovarius rhodophyticola</name>
    <dbReference type="NCBI Taxonomy" id="3080827"/>
    <lineage>
        <taxon>Bacteria</taxon>
        <taxon>Pseudomonadati</taxon>
        <taxon>Pseudomonadota</taxon>
        <taxon>Alphaproteobacteria</taxon>
        <taxon>Rhodobacterales</taxon>
        <taxon>Roseobacteraceae</taxon>
        <taxon>Roseovarius</taxon>
    </lineage>
</organism>
<evidence type="ECO:0000313" key="2">
    <source>
        <dbReference type="Proteomes" id="UP001281305"/>
    </source>
</evidence>
<proteinExistence type="predicted"/>
<dbReference type="RefSeq" id="WP_317057213.1">
    <property type="nucleotide sequence ID" value="NZ_CP146606.1"/>
</dbReference>
<protein>
    <recommendedName>
        <fullName evidence="3">DUF465 domain-containing protein</fullName>
    </recommendedName>
</protein>
<evidence type="ECO:0008006" key="3">
    <source>
        <dbReference type="Google" id="ProtNLM"/>
    </source>
</evidence>
<reference evidence="1 2" key="1">
    <citation type="submission" date="2024-02" db="EMBL/GenBank/DDBJ databases">
        <title>Roseovarius strain W115 nov., isolated from a marine algae.</title>
        <authorList>
            <person name="Lee M.W."/>
            <person name="Lee J.K."/>
            <person name="Kim J.M."/>
            <person name="Choi D.G."/>
            <person name="Baek J.H."/>
            <person name="Bayburt H."/>
            <person name="Jung J.J."/>
            <person name="Han D.M."/>
            <person name="Jeon C.O."/>
        </authorList>
    </citation>
    <scope>NUCLEOTIDE SEQUENCE [LARGE SCALE GENOMIC DNA]</scope>
    <source>
        <strain evidence="1 2">W115</strain>
    </source>
</reference>
<name>A0ABZ2TD20_9RHOB</name>
<gene>
    <name evidence="1" type="ORF">RZS32_011995</name>
</gene>
<accession>A0ABZ2TD20</accession>
<keyword evidence="2" id="KW-1185">Reference proteome</keyword>
<evidence type="ECO:0000313" key="1">
    <source>
        <dbReference type="EMBL" id="WYK17139.1"/>
    </source>
</evidence>